<accession>A0AAX4PCZ8</accession>
<dbReference type="EMBL" id="CP151507">
    <property type="protein sequence ID" value="WZN63485.1"/>
    <property type="molecule type" value="Genomic_DNA"/>
</dbReference>
<gene>
    <name evidence="1" type="ORF">HKI87_07g50340</name>
</gene>
<dbReference type="AlphaFoldDB" id="A0AAX4PCZ8"/>
<evidence type="ECO:0000313" key="1">
    <source>
        <dbReference type="EMBL" id="WZN63485.1"/>
    </source>
</evidence>
<sequence length="206" mass="22793">MSYAKAARGVGSRGAGRYLGRGGPQAGGRRGAGVLRRSNTYDEMFASETDHGAYLAMGVSNCFRKDEDGKLTEVQVIEPINATTLETMNIGAATSFRYVTGVTLGDVVGMDKAALDLPEDYLEAEFCEDFKTRAEICARTWDRPYPQEMLMDIVPLGTSKSDWNFDVSKHKRVLNLVHEVSDEDNIKQDKSIDVYGRFDDEEEGEA</sequence>
<protein>
    <submittedName>
        <fullName evidence="1">Uncharacterized protein</fullName>
    </submittedName>
</protein>
<reference evidence="1 2" key="1">
    <citation type="submission" date="2024-03" db="EMBL/GenBank/DDBJ databases">
        <title>Complete genome sequence of the green alga Chloropicon roscoffensis RCC1871.</title>
        <authorList>
            <person name="Lemieux C."/>
            <person name="Pombert J.-F."/>
            <person name="Otis C."/>
            <person name="Turmel M."/>
        </authorList>
    </citation>
    <scope>NUCLEOTIDE SEQUENCE [LARGE SCALE GENOMIC DNA]</scope>
    <source>
        <strain evidence="1 2">RCC1871</strain>
    </source>
</reference>
<dbReference type="Proteomes" id="UP001472866">
    <property type="component" value="Chromosome 07"/>
</dbReference>
<proteinExistence type="predicted"/>
<keyword evidence="2" id="KW-1185">Reference proteome</keyword>
<evidence type="ECO:0000313" key="2">
    <source>
        <dbReference type="Proteomes" id="UP001472866"/>
    </source>
</evidence>
<name>A0AAX4PCZ8_9CHLO</name>
<organism evidence="1 2">
    <name type="scientific">Chloropicon roscoffensis</name>
    <dbReference type="NCBI Taxonomy" id="1461544"/>
    <lineage>
        <taxon>Eukaryota</taxon>
        <taxon>Viridiplantae</taxon>
        <taxon>Chlorophyta</taxon>
        <taxon>Chloropicophyceae</taxon>
        <taxon>Chloropicales</taxon>
        <taxon>Chloropicaceae</taxon>
        <taxon>Chloropicon</taxon>
    </lineage>
</organism>